<evidence type="ECO:0000313" key="8">
    <source>
        <dbReference type="Proteomes" id="UP000694388"/>
    </source>
</evidence>
<evidence type="ECO:0000256" key="1">
    <source>
        <dbReference type="ARBA" id="ARBA00010940"/>
    </source>
</evidence>
<evidence type="ECO:0000259" key="6">
    <source>
        <dbReference type="SMART" id="SM01372"/>
    </source>
</evidence>
<dbReference type="InterPro" id="IPR037241">
    <property type="entry name" value="E2F-DP_heterodim"/>
</dbReference>
<keyword evidence="4 5" id="KW-0804">Transcription</keyword>
<dbReference type="SUPFAM" id="SSF46785">
    <property type="entry name" value="Winged helix' DNA-binding domain"/>
    <property type="match status" value="1"/>
</dbReference>
<evidence type="ECO:0000256" key="5">
    <source>
        <dbReference type="RuleBase" id="RU003796"/>
    </source>
</evidence>
<comment type="similarity">
    <text evidence="1 5">Belongs to the E2F/DP family.</text>
</comment>
<dbReference type="Ensembl" id="ENSEBUT00000028382.1">
    <property type="protein sequence ID" value="ENSEBUP00000027806.1"/>
    <property type="gene ID" value="ENSEBUG00000017014.1"/>
</dbReference>
<reference evidence="7" key="1">
    <citation type="submission" date="2025-08" db="UniProtKB">
        <authorList>
            <consortium name="Ensembl"/>
        </authorList>
    </citation>
    <scope>IDENTIFICATION</scope>
</reference>
<dbReference type="InterPro" id="IPR036390">
    <property type="entry name" value="WH_DNA-bd_sf"/>
</dbReference>
<evidence type="ECO:0000256" key="4">
    <source>
        <dbReference type="ARBA" id="ARBA00023163"/>
    </source>
</evidence>
<dbReference type="Proteomes" id="UP000694388">
    <property type="component" value="Unplaced"/>
</dbReference>
<dbReference type="GO" id="GO:0000981">
    <property type="term" value="F:DNA-binding transcription factor activity, RNA polymerase II-specific"/>
    <property type="evidence" value="ECO:0007669"/>
    <property type="project" value="TreeGrafter"/>
</dbReference>
<dbReference type="InterPro" id="IPR036388">
    <property type="entry name" value="WH-like_DNA-bd_sf"/>
</dbReference>
<protein>
    <recommendedName>
        <fullName evidence="6">E2F/DP family winged-helix DNA-binding domain-containing protein</fullName>
    </recommendedName>
</protein>
<dbReference type="Gene3D" id="6.10.250.540">
    <property type="match status" value="1"/>
</dbReference>
<evidence type="ECO:0000256" key="3">
    <source>
        <dbReference type="ARBA" id="ARBA00023125"/>
    </source>
</evidence>
<dbReference type="Pfam" id="PF16421">
    <property type="entry name" value="E2F_CC-MB"/>
    <property type="match status" value="1"/>
</dbReference>
<evidence type="ECO:0000313" key="7">
    <source>
        <dbReference type="Ensembl" id="ENSEBUP00000027806.1"/>
    </source>
</evidence>
<proteinExistence type="inferred from homology"/>
<dbReference type="PANTHER" id="PTHR12081:SF18">
    <property type="entry name" value="TRANSCRIPTION FACTOR E2F2-RELATED"/>
    <property type="match status" value="1"/>
</dbReference>
<dbReference type="InterPro" id="IPR015633">
    <property type="entry name" value="E2F"/>
</dbReference>
<dbReference type="Gene3D" id="1.10.10.10">
    <property type="entry name" value="Winged helix-like DNA-binding domain superfamily/Winged helix DNA-binding domain"/>
    <property type="match status" value="1"/>
</dbReference>
<sequence length="343" mass="38539">MPRCCPGCPDDHPHRRYNKKTKAIQPLVKAETPAPGCTLQDLSPAKMQCTAKGEIKKKSEESEDDKAILENGRIGPFIVEKYAVNPELSLANRCRYDSSLGLITQRFLSLMQRSPDGSIELNNAAKILGVQKRRMYDITNVLQGIQIVTKKFKNTVMWTAQFNKKDATKKLCNEIKCLSKKEEALDVLLKCQLTQLTQLLENEYYQRLAYVTYRDLLHLWDQTTFTVIAIRAPPNTCLEVYDSHCLTQFHMVLRSKEGPIHVLLCTDSDLGDDKSQGAERLFDIGKPVAALESRGVVTLPSCSHLVSSLTGAASTFEQMQQPDEQEAWFTTVLHEVAGPLLPL</sequence>
<name>A0A8C4RAH7_EPTBU</name>
<dbReference type="GO" id="GO:0046983">
    <property type="term" value="F:protein dimerization activity"/>
    <property type="evidence" value="ECO:0007669"/>
    <property type="project" value="InterPro"/>
</dbReference>
<dbReference type="SMART" id="SM01372">
    <property type="entry name" value="E2F_TDP"/>
    <property type="match status" value="1"/>
</dbReference>
<reference evidence="7" key="2">
    <citation type="submission" date="2025-09" db="UniProtKB">
        <authorList>
            <consortium name="Ensembl"/>
        </authorList>
    </citation>
    <scope>IDENTIFICATION</scope>
</reference>
<keyword evidence="3 5" id="KW-0238">DNA-binding</keyword>
<dbReference type="AlphaFoldDB" id="A0A8C4RAH7"/>
<feature type="domain" description="E2F/DP family winged-helix DNA-binding" evidence="6">
    <location>
        <begin position="95"/>
        <end position="160"/>
    </location>
</feature>
<dbReference type="GeneTree" id="ENSGT00940000155115"/>
<organism evidence="7 8">
    <name type="scientific">Eptatretus burgeri</name>
    <name type="common">Inshore hagfish</name>
    <dbReference type="NCBI Taxonomy" id="7764"/>
    <lineage>
        <taxon>Eukaryota</taxon>
        <taxon>Metazoa</taxon>
        <taxon>Chordata</taxon>
        <taxon>Craniata</taxon>
        <taxon>Vertebrata</taxon>
        <taxon>Cyclostomata</taxon>
        <taxon>Myxini</taxon>
        <taxon>Myxiniformes</taxon>
        <taxon>Myxinidae</taxon>
        <taxon>Eptatretinae</taxon>
        <taxon>Eptatretus</taxon>
    </lineage>
</organism>
<evidence type="ECO:0000256" key="2">
    <source>
        <dbReference type="ARBA" id="ARBA00023015"/>
    </source>
</evidence>
<dbReference type="PANTHER" id="PTHR12081">
    <property type="entry name" value="TRANSCRIPTION FACTOR E2F"/>
    <property type="match status" value="1"/>
</dbReference>
<keyword evidence="8" id="KW-1185">Reference proteome</keyword>
<comment type="subcellular location">
    <subcellularLocation>
        <location evidence="5">Nucleus</location>
    </subcellularLocation>
</comment>
<dbReference type="GO" id="GO:0000978">
    <property type="term" value="F:RNA polymerase II cis-regulatory region sequence-specific DNA binding"/>
    <property type="evidence" value="ECO:0007669"/>
    <property type="project" value="InterPro"/>
</dbReference>
<dbReference type="SUPFAM" id="SSF144074">
    <property type="entry name" value="E2F-DP heterodimerization region"/>
    <property type="match status" value="1"/>
</dbReference>
<keyword evidence="5" id="KW-0539">Nucleus</keyword>
<dbReference type="InterPro" id="IPR032198">
    <property type="entry name" value="E2F_CC-MB"/>
</dbReference>
<dbReference type="GO" id="GO:0090575">
    <property type="term" value="C:RNA polymerase II transcription regulator complex"/>
    <property type="evidence" value="ECO:0007669"/>
    <property type="project" value="TreeGrafter"/>
</dbReference>
<keyword evidence="2 5" id="KW-0805">Transcription regulation</keyword>
<accession>A0A8C4RAH7</accession>
<dbReference type="Pfam" id="PF02319">
    <property type="entry name" value="WHD_E2F_TDP"/>
    <property type="match status" value="1"/>
</dbReference>
<dbReference type="FunFam" id="1.10.10.10:FF:000008">
    <property type="entry name" value="E2F transcription factor 1"/>
    <property type="match status" value="1"/>
</dbReference>
<dbReference type="InterPro" id="IPR003316">
    <property type="entry name" value="E2F_WHTH_DNA-bd_dom"/>
</dbReference>